<gene>
    <name evidence="1" type="ORF">Q5716_12985</name>
</gene>
<keyword evidence="2" id="KW-1185">Reference proteome</keyword>
<protein>
    <recommendedName>
        <fullName evidence="3">WXG100 family type VII secretion target</fullName>
    </recommendedName>
</protein>
<dbReference type="Proteomes" id="UP001241072">
    <property type="component" value="Unassembled WGS sequence"/>
</dbReference>
<evidence type="ECO:0000313" key="2">
    <source>
        <dbReference type="Proteomes" id="UP001241072"/>
    </source>
</evidence>
<dbReference type="SUPFAM" id="SSF140453">
    <property type="entry name" value="EsxAB dimer-like"/>
    <property type="match status" value="1"/>
</dbReference>
<dbReference type="EMBL" id="JAUQUB010000003">
    <property type="protein sequence ID" value="MDO7883146.1"/>
    <property type="molecule type" value="Genomic_DNA"/>
</dbReference>
<dbReference type="RefSeq" id="WP_305003576.1">
    <property type="nucleotide sequence ID" value="NZ_JAUQUB010000003.1"/>
</dbReference>
<comment type="caution">
    <text evidence="1">The sequence shown here is derived from an EMBL/GenBank/DDBJ whole genome shotgun (WGS) entry which is preliminary data.</text>
</comment>
<name>A0ABT9BQ40_9MICO</name>
<reference evidence="1 2" key="1">
    <citation type="submission" date="2023-07" db="EMBL/GenBank/DDBJ databases">
        <title>Protaetiibacter sp. nov WY-16 isolated from soil.</title>
        <authorList>
            <person name="Liu B."/>
            <person name="Wan Y."/>
        </authorList>
    </citation>
    <scope>NUCLEOTIDE SEQUENCE [LARGE SCALE GENOMIC DNA]</scope>
    <source>
        <strain evidence="1 2">WY-16</strain>
    </source>
</reference>
<accession>A0ABT9BQ40</accession>
<proteinExistence type="predicted"/>
<evidence type="ECO:0008006" key="3">
    <source>
        <dbReference type="Google" id="ProtNLM"/>
    </source>
</evidence>
<sequence>MTPQDAALAAALEYQYRELALVVARAERMRAELVPPPTSAWRGSARRAFETAMQSIAAALDEAVASLHSARGNTASALGQVNSRA</sequence>
<dbReference type="InterPro" id="IPR036689">
    <property type="entry name" value="ESAT-6-like_sf"/>
</dbReference>
<evidence type="ECO:0000313" key="1">
    <source>
        <dbReference type="EMBL" id="MDO7883146.1"/>
    </source>
</evidence>
<organism evidence="1 2">
    <name type="scientific">Antiquaquibacter soli</name>
    <dbReference type="NCBI Taxonomy" id="3064523"/>
    <lineage>
        <taxon>Bacteria</taxon>
        <taxon>Bacillati</taxon>
        <taxon>Actinomycetota</taxon>
        <taxon>Actinomycetes</taxon>
        <taxon>Micrococcales</taxon>
        <taxon>Microbacteriaceae</taxon>
        <taxon>Antiquaquibacter</taxon>
    </lineage>
</organism>